<dbReference type="EMBL" id="OY288114">
    <property type="protein sequence ID" value="CAJ0872184.1"/>
    <property type="molecule type" value="Genomic_DNA"/>
</dbReference>
<evidence type="ECO:0000313" key="1">
    <source>
        <dbReference type="EMBL" id="CAJ0872184.1"/>
    </source>
</evidence>
<accession>A0AA48LZZ2</accession>
<reference evidence="1" key="1">
    <citation type="submission" date="2023-07" db="EMBL/GenBank/DDBJ databases">
        <authorList>
            <person name="Pelsma A.J. K."/>
        </authorList>
    </citation>
    <scope>NUCLEOTIDE SEQUENCE</scope>
</reference>
<name>A0AA48LZZ2_9ZZZZ</name>
<gene>
    <name evidence="1" type="ORF">AMST5_02393</name>
</gene>
<proteinExistence type="predicted"/>
<sequence length="171" mass="17683">MLTAILLAYPAPHAPLRRDAIARSLGSLVESCVQGLVSDAVLVGAPETGLGGIADEAGCTLIESRTAAEGLPAALAAARREHVLLLAAGAAVERGFIDEINDALTYGPPDLAMALRLAPHSLLTRLAPAFSQVVGIVAPKAAIRASGRADLARLSKSLRCAEITTRARRTF</sequence>
<organism evidence="1">
    <name type="scientific">freshwater sediment metagenome</name>
    <dbReference type="NCBI Taxonomy" id="556182"/>
    <lineage>
        <taxon>unclassified sequences</taxon>
        <taxon>metagenomes</taxon>
        <taxon>ecological metagenomes</taxon>
    </lineage>
</organism>
<dbReference type="AlphaFoldDB" id="A0AA48LZZ2"/>
<protein>
    <submittedName>
        <fullName evidence="1">Uncharacterized protein</fullName>
    </submittedName>
</protein>